<organism evidence="7 8">
    <name type="scientific">Candidatus Cyrtobacter comes</name>
    <dbReference type="NCBI Taxonomy" id="675776"/>
    <lineage>
        <taxon>Bacteria</taxon>
        <taxon>Pseudomonadati</taxon>
        <taxon>Pseudomonadota</taxon>
        <taxon>Alphaproteobacteria</taxon>
        <taxon>Rickettsiales</taxon>
        <taxon>Candidatus Midichloriaceae</taxon>
        <taxon>Candidatus Cyrtobacter</taxon>
    </lineage>
</organism>
<reference evidence="7 8" key="1">
    <citation type="submission" date="2023-02" db="EMBL/GenBank/DDBJ databases">
        <title>Host association and intracellularity evolved multiple times independently in the Rickettsiales.</title>
        <authorList>
            <person name="Castelli M."/>
            <person name="Nardi T."/>
            <person name="Gammuto L."/>
            <person name="Bellinzona G."/>
            <person name="Sabaneyeva E."/>
            <person name="Potekhin A."/>
            <person name="Serra V."/>
            <person name="Petroni G."/>
            <person name="Sassera D."/>
        </authorList>
    </citation>
    <scope>NUCLEOTIDE SEQUENCE [LARGE SCALE GENOMIC DNA]</scope>
    <source>
        <strain evidence="7 8">BOD18</strain>
    </source>
</reference>
<evidence type="ECO:0000313" key="8">
    <source>
        <dbReference type="Proteomes" id="UP001293791"/>
    </source>
</evidence>
<proteinExistence type="inferred from homology"/>
<keyword evidence="3 6" id="KW-0489">Methyltransferase</keyword>
<feature type="binding site" evidence="6">
    <location>
        <position position="135"/>
    </location>
    <ligand>
        <name>S-adenosyl-L-methionine</name>
        <dbReference type="ChEBI" id="CHEBI:59789"/>
    </ligand>
</feature>
<feature type="binding site" evidence="6">
    <location>
        <position position="78"/>
    </location>
    <ligand>
        <name>S-adenosyl-L-methionine</name>
        <dbReference type="ChEBI" id="CHEBI:59789"/>
    </ligand>
</feature>
<comment type="subcellular location">
    <subcellularLocation>
        <location evidence="6">Cytoplasm</location>
    </subcellularLocation>
</comment>
<comment type="function">
    <text evidence="6">Specifically methylates the N7 position of guanine in position 527 of 16S rRNA.</text>
</comment>
<dbReference type="GO" id="GO:0032259">
    <property type="term" value="P:methylation"/>
    <property type="evidence" value="ECO:0007669"/>
    <property type="project" value="UniProtKB-KW"/>
</dbReference>
<dbReference type="SUPFAM" id="SSF53335">
    <property type="entry name" value="S-adenosyl-L-methionine-dependent methyltransferases"/>
    <property type="match status" value="1"/>
</dbReference>
<keyword evidence="8" id="KW-1185">Reference proteome</keyword>
<gene>
    <name evidence="6" type="primary">rsmG</name>
    <name evidence="7" type="ORF">Cyrtocomes_00701</name>
</gene>
<dbReference type="InterPro" id="IPR029063">
    <property type="entry name" value="SAM-dependent_MTases_sf"/>
</dbReference>
<comment type="similarity">
    <text evidence="6">Belongs to the methyltransferase superfamily. RNA methyltransferase RsmG family.</text>
</comment>
<evidence type="ECO:0000256" key="5">
    <source>
        <dbReference type="ARBA" id="ARBA00022691"/>
    </source>
</evidence>
<dbReference type="PANTHER" id="PTHR31760">
    <property type="entry name" value="S-ADENOSYL-L-METHIONINE-DEPENDENT METHYLTRANSFERASES SUPERFAMILY PROTEIN"/>
    <property type="match status" value="1"/>
</dbReference>
<feature type="binding site" evidence="6">
    <location>
        <position position="73"/>
    </location>
    <ligand>
        <name>S-adenosyl-L-methionine</name>
        <dbReference type="ChEBI" id="CHEBI:59789"/>
    </ligand>
</feature>
<accession>A0ABU5L8E0</accession>
<name>A0ABU5L8E0_9RICK</name>
<dbReference type="HAMAP" id="MF_00074">
    <property type="entry name" value="16SrRNA_methyltr_G"/>
    <property type="match status" value="1"/>
</dbReference>
<comment type="caution">
    <text evidence="7">The sequence shown here is derived from an EMBL/GenBank/DDBJ whole genome shotgun (WGS) entry which is preliminary data.</text>
</comment>
<keyword evidence="2 6" id="KW-0698">rRNA processing</keyword>
<keyword evidence="1 6" id="KW-0963">Cytoplasm</keyword>
<dbReference type="Gene3D" id="3.40.50.150">
    <property type="entry name" value="Vaccinia Virus protein VP39"/>
    <property type="match status" value="1"/>
</dbReference>
<keyword evidence="5 6" id="KW-0949">S-adenosyl-L-methionine</keyword>
<evidence type="ECO:0000256" key="6">
    <source>
        <dbReference type="HAMAP-Rule" id="MF_00074"/>
    </source>
</evidence>
<dbReference type="RefSeq" id="WP_322497791.1">
    <property type="nucleotide sequence ID" value="NZ_JARGYT010000037.1"/>
</dbReference>
<keyword evidence="4 6" id="KW-0808">Transferase</keyword>
<dbReference type="EC" id="2.1.1.170" evidence="6"/>
<dbReference type="PIRSF" id="PIRSF003078">
    <property type="entry name" value="GidB"/>
    <property type="match status" value="1"/>
</dbReference>
<evidence type="ECO:0000256" key="1">
    <source>
        <dbReference type="ARBA" id="ARBA00022490"/>
    </source>
</evidence>
<dbReference type="InterPro" id="IPR003682">
    <property type="entry name" value="rRNA_ssu_MeTfrase_G"/>
</dbReference>
<dbReference type="Proteomes" id="UP001293791">
    <property type="component" value="Unassembled WGS sequence"/>
</dbReference>
<dbReference type="PANTHER" id="PTHR31760:SF0">
    <property type="entry name" value="S-ADENOSYL-L-METHIONINE-DEPENDENT METHYLTRANSFERASES SUPERFAMILY PROTEIN"/>
    <property type="match status" value="1"/>
</dbReference>
<evidence type="ECO:0000313" key="7">
    <source>
        <dbReference type="EMBL" id="MDZ5762322.1"/>
    </source>
</evidence>
<evidence type="ECO:0000256" key="4">
    <source>
        <dbReference type="ARBA" id="ARBA00022679"/>
    </source>
</evidence>
<dbReference type="GO" id="GO:0008168">
    <property type="term" value="F:methyltransferase activity"/>
    <property type="evidence" value="ECO:0007669"/>
    <property type="project" value="UniProtKB-KW"/>
</dbReference>
<evidence type="ECO:0000256" key="2">
    <source>
        <dbReference type="ARBA" id="ARBA00022552"/>
    </source>
</evidence>
<comment type="catalytic activity">
    <reaction evidence="6">
        <text>guanosine(527) in 16S rRNA + S-adenosyl-L-methionine = N(7)-methylguanosine(527) in 16S rRNA + S-adenosyl-L-homocysteine</text>
        <dbReference type="Rhea" id="RHEA:42732"/>
        <dbReference type="Rhea" id="RHEA-COMP:10209"/>
        <dbReference type="Rhea" id="RHEA-COMP:10210"/>
        <dbReference type="ChEBI" id="CHEBI:57856"/>
        <dbReference type="ChEBI" id="CHEBI:59789"/>
        <dbReference type="ChEBI" id="CHEBI:74269"/>
        <dbReference type="ChEBI" id="CHEBI:74480"/>
        <dbReference type="EC" id="2.1.1.170"/>
    </reaction>
</comment>
<evidence type="ECO:0000256" key="3">
    <source>
        <dbReference type="ARBA" id="ARBA00022603"/>
    </source>
</evidence>
<dbReference type="Pfam" id="PF02527">
    <property type="entry name" value="GidB"/>
    <property type="match status" value="1"/>
</dbReference>
<dbReference type="EMBL" id="JARGYT010000037">
    <property type="protein sequence ID" value="MDZ5762322.1"/>
    <property type="molecule type" value="Genomic_DNA"/>
</dbReference>
<comment type="caution">
    <text evidence="6">Lacks conserved residue(s) required for the propagation of feature annotation.</text>
</comment>
<protein>
    <recommendedName>
        <fullName evidence="6">Ribosomal RNA small subunit methyltransferase G</fullName>
        <ecNumber evidence="6">2.1.1.170</ecNumber>
    </recommendedName>
    <alternativeName>
        <fullName evidence="6">16S rRNA 7-methylguanosine methyltransferase</fullName>
        <shortName evidence="6">16S rRNA m7G methyltransferase</shortName>
    </alternativeName>
</protein>
<sequence length="200" mass="22639">MLKKDIYERICKNVSRETFEKILCYEKLLNKWNGKINLISRKMSEEEILKNHIAQSIELSKLIPGNMNILDVGSGAGFPGMILAILGFTVCLSEINIKKASFLNFVKSELEVNVTVENCCVSKLRGKNFNCIVSRSVTNVKNLLELTKEAAANDVTYMVYAPKDTNFREIKNNYAIYMLTIGNDYVNNRSIAMLKSINAH</sequence>